<comment type="caution">
    <text evidence="2">The sequence shown here is derived from an EMBL/GenBank/DDBJ whole genome shotgun (WGS) entry which is preliminary data.</text>
</comment>
<evidence type="ECO:0000256" key="1">
    <source>
        <dbReference type="SAM" id="Phobius"/>
    </source>
</evidence>
<dbReference type="EMBL" id="BDGG01000012">
    <property type="protein sequence ID" value="GAV05947.1"/>
    <property type="molecule type" value="Genomic_DNA"/>
</dbReference>
<reference evidence="2 3" key="1">
    <citation type="journal article" date="2016" name="Nat. Commun.">
        <title>Extremotolerant tardigrade genome and improved radiotolerance of human cultured cells by tardigrade-unique protein.</title>
        <authorList>
            <person name="Hashimoto T."/>
            <person name="Horikawa D.D."/>
            <person name="Saito Y."/>
            <person name="Kuwahara H."/>
            <person name="Kozuka-Hata H."/>
            <person name="Shin-I T."/>
            <person name="Minakuchi Y."/>
            <person name="Ohishi K."/>
            <person name="Motoyama A."/>
            <person name="Aizu T."/>
            <person name="Enomoto A."/>
            <person name="Kondo K."/>
            <person name="Tanaka S."/>
            <person name="Hara Y."/>
            <person name="Koshikawa S."/>
            <person name="Sagara H."/>
            <person name="Miura T."/>
            <person name="Yokobori S."/>
            <person name="Miyagawa K."/>
            <person name="Suzuki Y."/>
            <person name="Kubo T."/>
            <person name="Oyama M."/>
            <person name="Kohara Y."/>
            <person name="Fujiyama A."/>
            <person name="Arakawa K."/>
            <person name="Katayama T."/>
            <person name="Toyoda A."/>
            <person name="Kunieda T."/>
        </authorList>
    </citation>
    <scope>NUCLEOTIDE SEQUENCE [LARGE SCALE GENOMIC DNA]</scope>
    <source>
        <strain evidence="2 3">YOKOZUNA-1</strain>
    </source>
</reference>
<evidence type="ECO:0000313" key="2">
    <source>
        <dbReference type="EMBL" id="GAV05947.1"/>
    </source>
</evidence>
<keyword evidence="1" id="KW-1133">Transmembrane helix</keyword>
<dbReference type="OrthoDB" id="10011262at2759"/>
<proteinExistence type="predicted"/>
<gene>
    <name evidence="2" type="primary">RvY_15998-1</name>
    <name evidence="2" type="synonym">RvY_15998.1</name>
    <name evidence="2" type="ORF">RvY_15998</name>
</gene>
<evidence type="ECO:0000313" key="3">
    <source>
        <dbReference type="Proteomes" id="UP000186922"/>
    </source>
</evidence>
<keyword evidence="3" id="KW-1185">Reference proteome</keyword>
<accession>A0A1D1VWW3</accession>
<dbReference type="AlphaFoldDB" id="A0A1D1VWW3"/>
<protein>
    <submittedName>
        <fullName evidence="2">Uncharacterized protein</fullName>
    </submittedName>
</protein>
<organism evidence="2 3">
    <name type="scientific">Ramazzottius varieornatus</name>
    <name type="common">Water bear</name>
    <name type="synonym">Tardigrade</name>
    <dbReference type="NCBI Taxonomy" id="947166"/>
    <lineage>
        <taxon>Eukaryota</taxon>
        <taxon>Metazoa</taxon>
        <taxon>Ecdysozoa</taxon>
        <taxon>Tardigrada</taxon>
        <taxon>Eutardigrada</taxon>
        <taxon>Parachela</taxon>
        <taxon>Hypsibioidea</taxon>
        <taxon>Ramazzottiidae</taxon>
        <taxon>Ramazzottius</taxon>
    </lineage>
</organism>
<sequence length="190" mass="21710">MFIIVLSAAFVVVRLIDYYWAWLNYIGLDPRPEKVPTRPPLLARWHKIYLWGLAVIQIANFLLICTFNALLLYVIAKQNNTRSTTLLATRHDGKLEAKLDRGAVALLLSCVMLYLITQSPGFIYNPNVPECSPEAPDGELDFQPAEDVPPFYNVRKPDHQTIQIHHSTTAVSEHRLYPVRCSPCRQKTHD</sequence>
<feature type="transmembrane region" description="Helical" evidence="1">
    <location>
        <begin position="48"/>
        <end position="75"/>
    </location>
</feature>
<keyword evidence="1" id="KW-0472">Membrane</keyword>
<dbReference type="Proteomes" id="UP000186922">
    <property type="component" value="Unassembled WGS sequence"/>
</dbReference>
<name>A0A1D1VWW3_RAMVA</name>
<dbReference type="Gene3D" id="1.20.1070.10">
    <property type="entry name" value="Rhodopsin 7-helix transmembrane proteins"/>
    <property type="match status" value="1"/>
</dbReference>
<keyword evidence="1" id="KW-0812">Transmembrane</keyword>